<dbReference type="Proteomes" id="UP000823941">
    <property type="component" value="Chromosome 3"/>
</dbReference>
<gene>
    <name evidence="1" type="ORF">JYU34_001454</name>
</gene>
<organism evidence="1 2">
    <name type="scientific">Plutella xylostella</name>
    <name type="common">Diamondback moth</name>
    <name type="synonym">Plutella maculipennis</name>
    <dbReference type="NCBI Taxonomy" id="51655"/>
    <lineage>
        <taxon>Eukaryota</taxon>
        <taxon>Metazoa</taxon>
        <taxon>Ecdysozoa</taxon>
        <taxon>Arthropoda</taxon>
        <taxon>Hexapoda</taxon>
        <taxon>Insecta</taxon>
        <taxon>Pterygota</taxon>
        <taxon>Neoptera</taxon>
        <taxon>Endopterygota</taxon>
        <taxon>Lepidoptera</taxon>
        <taxon>Glossata</taxon>
        <taxon>Ditrysia</taxon>
        <taxon>Yponomeutoidea</taxon>
        <taxon>Plutellidae</taxon>
        <taxon>Plutella</taxon>
    </lineage>
</organism>
<name>A0ABQ7R412_PLUXY</name>
<feature type="non-terminal residue" evidence="1">
    <location>
        <position position="1"/>
    </location>
</feature>
<evidence type="ECO:0000313" key="1">
    <source>
        <dbReference type="EMBL" id="KAG7312015.1"/>
    </source>
</evidence>
<dbReference type="EMBL" id="JAHIBW010000003">
    <property type="protein sequence ID" value="KAG7312015.1"/>
    <property type="molecule type" value="Genomic_DNA"/>
</dbReference>
<reference evidence="1 2" key="1">
    <citation type="submission" date="2021-06" db="EMBL/GenBank/DDBJ databases">
        <title>A haploid diamondback moth (Plutella xylostella L.) genome assembly resolves 31 chromosomes and identifies a diamide resistance mutation.</title>
        <authorList>
            <person name="Ward C.M."/>
            <person name="Perry K.D."/>
            <person name="Baker G."/>
            <person name="Powis K."/>
            <person name="Heckel D.G."/>
            <person name="Baxter S.W."/>
        </authorList>
    </citation>
    <scope>NUCLEOTIDE SEQUENCE [LARGE SCALE GENOMIC DNA]</scope>
    <source>
        <strain evidence="1 2">LV</strain>
        <tissue evidence="1">Single pupa</tissue>
    </source>
</reference>
<keyword evidence="2" id="KW-1185">Reference proteome</keyword>
<sequence length="70" mass="8258">KKPAWCLHEPAQNNVCNEHWGPVTDHFLNSSVNYYQSNLSRLASRTDKEYPQQGEPTWSPMWVRKRWSIG</sequence>
<accession>A0ABQ7R412</accession>
<protein>
    <submittedName>
        <fullName evidence="1">Uncharacterized protein</fullName>
    </submittedName>
</protein>
<proteinExistence type="predicted"/>
<evidence type="ECO:0000313" key="2">
    <source>
        <dbReference type="Proteomes" id="UP000823941"/>
    </source>
</evidence>
<comment type="caution">
    <text evidence="1">The sequence shown here is derived from an EMBL/GenBank/DDBJ whole genome shotgun (WGS) entry which is preliminary data.</text>
</comment>